<dbReference type="GO" id="GO:0009813">
    <property type="term" value="P:flavonoid biosynthetic process"/>
    <property type="evidence" value="ECO:0007669"/>
    <property type="project" value="UniProtKB-KW"/>
</dbReference>
<proteinExistence type="inferred from homology"/>
<evidence type="ECO:0000256" key="3">
    <source>
        <dbReference type="ARBA" id="ARBA00023445"/>
    </source>
</evidence>
<dbReference type="Proteomes" id="UP000886520">
    <property type="component" value="Chromosome 25"/>
</dbReference>
<evidence type="ECO:0000256" key="8">
    <source>
        <dbReference type="ARBA" id="ARBA00049132"/>
    </source>
</evidence>
<organism evidence="10 12">
    <name type="scientific">Adiantum capillus-veneris</name>
    <name type="common">Maidenhair fern</name>
    <dbReference type="NCBI Taxonomy" id="13818"/>
    <lineage>
        <taxon>Eukaryota</taxon>
        <taxon>Viridiplantae</taxon>
        <taxon>Streptophyta</taxon>
        <taxon>Embryophyta</taxon>
        <taxon>Tracheophyta</taxon>
        <taxon>Polypodiopsida</taxon>
        <taxon>Polypodiidae</taxon>
        <taxon>Polypodiales</taxon>
        <taxon>Pteridineae</taxon>
        <taxon>Pteridaceae</taxon>
        <taxon>Vittarioideae</taxon>
        <taxon>Adiantum</taxon>
    </lineage>
</organism>
<evidence type="ECO:0000256" key="2">
    <source>
        <dbReference type="ARBA" id="ARBA00023241"/>
    </source>
</evidence>
<dbReference type="Pfam" id="PF01370">
    <property type="entry name" value="Epimerase"/>
    <property type="match status" value="1"/>
</dbReference>
<dbReference type="InterPro" id="IPR050425">
    <property type="entry name" value="NAD(P)_dehydrat-like"/>
</dbReference>
<sequence length="322" mass="35727">MENARLVCVTGASGFIGSWIVCFLMQRGYHVRGTVQNLEDERETKHLRSLEGAKTQLDLFQIDLLDYGSLITAIGKSEGVFHLASPCTLQPPQDPQKELLDPAVQGTMNVLRASHAAGVKRVVITSSVSSMIPNRRLPPGVVVDENCWTDIEYCKEQGFWYPVSKVLAEKAAWKLAEELGLDVVVINPATVLGPMLQPTLNASSLLFLNLLKGDPDTQGDNWLGVVSVKDIAEAHILLYETAHAKGRHLCSEGIYQFSDLAEELAQMYPQYNVYRFNEETQPWLVRCADPSKKLKSLGFTFTPRDQVIRDAVSSLQDKGLLP</sequence>
<dbReference type="GO" id="GO:0047890">
    <property type="term" value="F:flavanone 4-reductase activity"/>
    <property type="evidence" value="ECO:0007669"/>
    <property type="project" value="UniProtKB-EC"/>
</dbReference>
<dbReference type="EMBL" id="JABFUD020000025">
    <property type="protein sequence ID" value="KAI5059716.1"/>
    <property type="molecule type" value="Genomic_DNA"/>
</dbReference>
<comment type="catalytic activity">
    <reaction evidence="7">
        <text>(2S)-flavan-4-ol + NADP(+) = (2S)-flavanone + NADPH + H(+)</text>
        <dbReference type="Rhea" id="RHEA:11228"/>
        <dbReference type="ChEBI" id="CHEBI:15378"/>
        <dbReference type="ChEBI" id="CHEBI:15605"/>
        <dbReference type="ChEBI" id="CHEBI:15606"/>
        <dbReference type="ChEBI" id="CHEBI:57783"/>
        <dbReference type="ChEBI" id="CHEBI:58349"/>
        <dbReference type="EC" id="1.1.1.234"/>
    </reaction>
</comment>
<dbReference type="EC" id="1.1.1.219" evidence="5"/>
<comment type="caution">
    <text evidence="10">The sequence shown here is derived from an EMBL/GenBank/DDBJ whole genome shotgun (WGS) entry which is preliminary data.</text>
</comment>
<keyword evidence="12" id="KW-1185">Reference proteome</keyword>
<dbReference type="SUPFAM" id="SSF51735">
    <property type="entry name" value="NAD(P)-binding Rossmann-fold domains"/>
    <property type="match status" value="1"/>
</dbReference>
<reference evidence="10" key="1">
    <citation type="submission" date="2021-01" db="EMBL/GenBank/DDBJ databases">
        <title>Adiantum capillus-veneris genome.</title>
        <authorList>
            <person name="Fang Y."/>
            <person name="Liao Q."/>
        </authorList>
    </citation>
    <scope>NUCLEOTIDE SEQUENCE</scope>
    <source>
        <strain evidence="10">H3</strain>
        <tissue evidence="10">Leaf</tissue>
    </source>
</reference>
<keyword evidence="2" id="KW-0284">Flavonoid biosynthesis</keyword>
<feature type="domain" description="NAD-dependent epimerase/dehydratase" evidence="9">
    <location>
        <begin position="7"/>
        <end position="244"/>
    </location>
</feature>
<protein>
    <recommendedName>
        <fullName evidence="6">Flavanone 4-reductase</fullName>
        <ecNumber evidence="5">1.1.1.219</ecNumber>
        <ecNumber evidence="4">1.1.1.234</ecNumber>
    </recommendedName>
</protein>
<dbReference type="Gene3D" id="3.40.50.720">
    <property type="entry name" value="NAD(P)-binding Rossmann-like Domain"/>
    <property type="match status" value="1"/>
</dbReference>
<comment type="catalytic activity">
    <reaction evidence="8">
        <text>a (2R,3S,4S)-leucoanthocyanidin + NADP(+) = a (2R,3R)-dihydroflavonol + NADPH + H(+)</text>
        <dbReference type="Rhea" id="RHEA:54444"/>
        <dbReference type="ChEBI" id="CHEBI:15378"/>
        <dbReference type="ChEBI" id="CHEBI:57783"/>
        <dbReference type="ChEBI" id="CHEBI:58349"/>
        <dbReference type="ChEBI" id="CHEBI:138176"/>
        <dbReference type="ChEBI" id="CHEBI:138188"/>
        <dbReference type="EC" id="1.1.1.219"/>
    </reaction>
</comment>
<dbReference type="EMBL" id="JABFUD020000025">
    <property type="protein sequence ID" value="KAI5059205.1"/>
    <property type="molecule type" value="Genomic_DNA"/>
</dbReference>
<dbReference type="EC" id="1.1.1.234" evidence="4"/>
<evidence type="ECO:0000313" key="10">
    <source>
        <dbReference type="EMBL" id="KAI5059205.1"/>
    </source>
</evidence>
<keyword evidence="1" id="KW-0560">Oxidoreductase</keyword>
<gene>
    <name evidence="10" type="ORF">GOP47_0025524</name>
    <name evidence="11" type="ORF">GOP47_0026035</name>
</gene>
<evidence type="ECO:0000256" key="1">
    <source>
        <dbReference type="ARBA" id="ARBA00023002"/>
    </source>
</evidence>
<dbReference type="InterPro" id="IPR001509">
    <property type="entry name" value="Epimerase_deHydtase"/>
</dbReference>
<dbReference type="AlphaFoldDB" id="A0A9D4U1K4"/>
<dbReference type="PANTHER" id="PTHR10366:SF564">
    <property type="entry name" value="STEROL-4-ALPHA-CARBOXYLATE 3-DEHYDROGENASE, DECARBOXYLATING"/>
    <property type="match status" value="1"/>
</dbReference>
<dbReference type="InterPro" id="IPR036291">
    <property type="entry name" value="NAD(P)-bd_dom_sf"/>
</dbReference>
<dbReference type="PANTHER" id="PTHR10366">
    <property type="entry name" value="NAD DEPENDENT EPIMERASE/DEHYDRATASE"/>
    <property type="match status" value="1"/>
</dbReference>
<evidence type="ECO:0000259" key="9">
    <source>
        <dbReference type="Pfam" id="PF01370"/>
    </source>
</evidence>
<comment type="similarity">
    <text evidence="3">Belongs to the NAD(P)-dependent epimerase/dehydratase family. Dihydroflavonol-4-reductase subfamily.</text>
</comment>
<evidence type="ECO:0000256" key="4">
    <source>
        <dbReference type="ARBA" id="ARBA00039055"/>
    </source>
</evidence>
<name>A0A9D4U1K4_ADICA</name>
<accession>A0A9D4U1K4</accession>
<evidence type="ECO:0000256" key="7">
    <source>
        <dbReference type="ARBA" id="ARBA00048870"/>
    </source>
</evidence>
<evidence type="ECO:0000313" key="11">
    <source>
        <dbReference type="EMBL" id="KAI5059716.1"/>
    </source>
</evidence>
<evidence type="ECO:0000256" key="6">
    <source>
        <dbReference type="ARBA" id="ARBA00042087"/>
    </source>
</evidence>
<dbReference type="OrthoDB" id="2735536at2759"/>
<evidence type="ECO:0000313" key="12">
    <source>
        <dbReference type="Proteomes" id="UP000886520"/>
    </source>
</evidence>
<evidence type="ECO:0000256" key="5">
    <source>
        <dbReference type="ARBA" id="ARBA00039057"/>
    </source>
</evidence>
<dbReference type="FunFam" id="3.40.50.720:FF:000219">
    <property type="entry name" value="Cinnamoyl-CoA reductase 1"/>
    <property type="match status" value="1"/>
</dbReference>
<dbReference type="GO" id="GO:0045552">
    <property type="term" value="F:dihydroflavanol 4-reductase activity"/>
    <property type="evidence" value="ECO:0007669"/>
    <property type="project" value="UniProtKB-EC"/>
</dbReference>
<dbReference type="CDD" id="cd08958">
    <property type="entry name" value="FR_SDR_e"/>
    <property type="match status" value="1"/>
</dbReference>